<keyword evidence="2 6" id="KW-0812">Transmembrane</keyword>
<comment type="caution">
    <text evidence="7">The sequence shown here is derived from an EMBL/GenBank/DDBJ whole genome shotgun (WGS) entry which is preliminary data.</text>
</comment>
<feature type="compositionally biased region" description="Basic and acidic residues" evidence="5">
    <location>
        <begin position="159"/>
        <end position="175"/>
    </location>
</feature>
<feature type="transmembrane region" description="Helical" evidence="6">
    <location>
        <begin position="60"/>
        <end position="83"/>
    </location>
</feature>
<proteinExistence type="predicted"/>
<reference evidence="7 8" key="1">
    <citation type="submission" date="2014-07" db="EMBL/GenBank/DDBJ databases">
        <title>Tepidicaulis marinum gen. nov., sp. nov., a novel marine bacterium denitrifying nitrate to nitrous oxide strictly under microaerobic conditions.</title>
        <authorList>
            <person name="Takeuchi M."/>
            <person name="Yamagishi T."/>
            <person name="Kamagata Y."/>
            <person name="Oshima K."/>
            <person name="Hattori M."/>
            <person name="Katayama T."/>
            <person name="Hanada S."/>
            <person name="Tamaki H."/>
            <person name="Marumo K."/>
            <person name="Maeda H."/>
            <person name="Nedachi M."/>
            <person name="Iwasaki W."/>
            <person name="Suwa Y."/>
            <person name="Sakata S."/>
        </authorList>
    </citation>
    <scope>NUCLEOTIDE SEQUENCE [LARGE SCALE GENOMIC DNA]</scope>
    <source>
        <strain evidence="7 8">MA2</strain>
    </source>
</reference>
<evidence type="ECO:0000256" key="4">
    <source>
        <dbReference type="ARBA" id="ARBA00023136"/>
    </source>
</evidence>
<dbReference type="EMBL" id="BBIO01000012">
    <property type="protein sequence ID" value="GAK45774.1"/>
    <property type="molecule type" value="Genomic_DNA"/>
</dbReference>
<dbReference type="AlphaFoldDB" id="A0A081BCK6"/>
<organism evidence="7 8">
    <name type="scientific">Tepidicaulis marinus</name>
    <dbReference type="NCBI Taxonomy" id="1333998"/>
    <lineage>
        <taxon>Bacteria</taxon>
        <taxon>Pseudomonadati</taxon>
        <taxon>Pseudomonadota</taxon>
        <taxon>Alphaproteobacteria</taxon>
        <taxon>Hyphomicrobiales</taxon>
        <taxon>Parvibaculaceae</taxon>
        <taxon>Tepidicaulis</taxon>
    </lineage>
</organism>
<keyword evidence="4 6" id="KW-0472">Membrane</keyword>
<feature type="transmembrane region" description="Helical" evidence="6">
    <location>
        <begin position="103"/>
        <end position="125"/>
    </location>
</feature>
<dbReference type="RefSeq" id="WP_045447454.1">
    <property type="nucleotide sequence ID" value="NZ_BBIO01000012.1"/>
</dbReference>
<keyword evidence="8" id="KW-1185">Reference proteome</keyword>
<feature type="region of interest" description="Disordered" evidence="5">
    <location>
        <begin position="159"/>
        <end position="208"/>
    </location>
</feature>
<dbReference type="Proteomes" id="UP000028702">
    <property type="component" value="Unassembled WGS sequence"/>
</dbReference>
<evidence type="ECO:0000256" key="1">
    <source>
        <dbReference type="ARBA" id="ARBA00004141"/>
    </source>
</evidence>
<feature type="compositionally biased region" description="Basic and acidic residues" evidence="5">
    <location>
        <begin position="185"/>
        <end position="197"/>
    </location>
</feature>
<dbReference type="Pfam" id="PF02674">
    <property type="entry name" value="Colicin_V"/>
    <property type="match status" value="1"/>
</dbReference>
<evidence type="ECO:0000313" key="8">
    <source>
        <dbReference type="Proteomes" id="UP000028702"/>
    </source>
</evidence>
<evidence type="ECO:0000256" key="5">
    <source>
        <dbReference type="SAM" id="MobiDB-lite"/>
    </source>
</evidence>
<accession>A0A081BCK6</accession>
<gene>
    <name evidence="7" type="ORF">M2A_2273</name>
</gene>
<evidence type="ECO:0000256" key="2">
    <source>
        <dbReference type="ARBA" id="ARBA00022692"/>
    </source>
</evidence>
<dbReference type="InterPro" id="IPR052719">
    <property type="entry name" value="CvpA-like"/>
</dbReference>
<dbReference type="STRING" id="1333998.M2A_2273"/>
<protein>
    <submittedName>
        <fullName evidence="7">Colicin V production protein</fullName>
    </submittedName>
</protein>
<evidence type="ECO:0000256" key="3">
    <source>
        <dbReference type="ARBA" id="ARBA00022989"/>
    </source>
</evidence>
<dbReference type="InterPro" id="IPR003825">
    <property type="entry name" value="Colicin-V_CvpA"/>
</dbReference>
<evidence type="ECO:0000313" key="7">
    <source>
        <dbReference type="EMBL" id="GAK45774.1"/>
    </source>
</evidence>
<dbReference type="eggNOG" id="COG1286">
    <property type="taxonomic scope" value="Bacteria"/>
</dbReference>
<comment type="subcellular location">
    <subcellularLocation>
        <location evidence="1">Membrane</location>
        <topology evidence="1">Multi-pass membrane protein</topology>
    </subcellularLocation>
</comment>
<dbReference type="PANTHER" id="PTHR36926">
    <property type="entry name" value="COLICIN V PRODUCTION PROTEIN"/>
    <property type="match status" value="1"/>
</dbReference>
<sequence length="208" mass="22811">MTVFDIGIIVLVLLSGLLATARGFVAEMLSVLAWIIGLVVTLFLYPYVFPIAQDFFSAEWIAAVVTAGGIFTAVYLVASMFTYRWASRMRAGEPGPLDRALGLIFGAARGLIVIAIAYLFFIWLVPDRSEHPEWLAKARLTPIVESTALALADLMPDRDDVRPTFERGSRSETDGAARQSDADTSDGKGYKPSERQGLDQLFDTTVNE</sequence>
<feature type="transmembrane region" description="Helical" evidence="6">
    <location>
        <begin position="31"/>
        <end position="48"/>
    </location>
</feature>
<dbReference type="GO" id="GO:0016020">
    <property type="term" value="C:membrane"/>
    <property type="evidence" value="ECO:0007669"/>
    <property type="project" value="UniProtKB-SubCell"/>
</dbReference>
<keyword evidence="3 6" id="KW-1133">Transmembrane helix</keyword>
<name>A0A081BCK6_9HYPH</name>
<dbReference type="PANTHER" id="PTHR36926:SF1">
    <property type="entry name" value="COLICIN V PRODUCTION PROTEIN"/>
    <property type="match status" value="1"/>
</dbReference>
<evidence type="ECO:0000256" key="6">
    <source>
        <dbReference type="SAM" id="Phobius"/>
    </source>
</evidence>
<dbReference type="GO" id="GO:0009403">
    <property type="term" value="P:toxin biosynthetic process"/>
    <property type="evidence" value="ECO:0007669"/>
    <property type="project" value="InterPro"/>
</dbReference>